<dbReference type="Proteomes" id="UP000178797">
    <property type="component" value="Unassembled WGS sequence"/>
</dbReference>
<dbReference type="GO" id="GO:0031125">
    <property type="term" value="P:rRNA 3'-end processing"/>
    <property type="evidence" value="ECO:0007669"/>
    <property type="project" value="TreeGrafter"/>
</dbReference>
<dbReference type="InterPro" id="IPR012340">
    <property type="entry name" value="NA-bd_OB-fold"/>
</dbReference>
<dbReference type="GO" id="GO:0003676">
    <property type="term" value="F:nucleic acid binding"/>
    <property type="evidence" value="ECO:0007669"/>
    <property type="project" value="InterPro"/>
</dbReference>
<reference evidence="3 4" key="1">
    <citation type="journal article" date="2016" name="Nat. Commun.">
        <title>Thousands of microbial genomes shed light on interconnected biogeochemical processes in an aquifer system.</title>
        <authorList>
            <person name="Anantharaman K."/>
            <person name="Brown C.T."/>
            <person name="Hug L.A."/>
            <person name="Sharon I."/>
            <person name="Castelle C.J."/>
            <person name="Probst A.J."/>
            <person name="Thomas B.C."/>
            <person name="Singh A."/>
            <person name="Wilkins M.J."/>
            <person name="Karaoz U."/>
            <person name="Brodie E.L."/>
            <person name="Williams K.H."/>
            <person name="Hubbard S.S."/>
            <person name="Banfield J.F."/>
        </authorList>
    </citation>
    <scope>NUCLEOTIDE SEQUENCE [LARGE SCALE GENOMIC DNA]</scope>
</reference>
<dbReference type="SUPFAM" id="SSF109604">
    <property type="entry name" value="HD-domain/PDEase-like"/>
    <property type="match status" value="1"/>
</dbReference>
<keyword evidence="1" id="KW-0378">Hydrolase</keyword>
<dbReference type="InterPro" id="IPR003607">
    <property type="entry name" value="HD/PDEase_dom"/>
</dbReference>
<evidence type="ECO:0000313" key="4">
    <source>
        <dbReference type="Proteomes" id="UP000178797"/>
    </source>
</evidence>
<proteinExistence type="predicted"/>
<protein>
    <recommendedName>
        <fullName evidence="2">HD domain-containing protein</fullName>
    </recommendedName>
</protein>
<dbReference type="PANTHER" id="PTHR37294:SF1">
    <property type="entry name" value="3'-5' EXORIBONUCLEASE YHAM"/>
    <property type="match status" value="1"/>
</dbReference>
<dbReference type="EMBL" id="MGDE01000150">
    <property type="protein sequence ID" value="OGL45134.1"/>
    <property type="molecule type" value="Genomic_DNA"/>
</dbReference>
<dbReference type="Pfam" id="PF01336">
    <property type="entry name" value="tRNA_anti-codon"/>
    <property type="match status" value="1"/>
</dbReference>
<dbReference type="CDD" id="cd04492">
    <property type="entry name" value="YhaM_OBF_like"/>
    <property type="match status" value="1"/>
</dbReference>
<dbReference type="PANTHER" id="PTHR37294">
    <property type="entry name" value="3'-5' EXORIBONUCLEASE YHAM"/>
    <property type="match status" value="1"/>
</dbReference>
<sequence length="324" mass="37170">MERISVNELKSDTEIISSFILRNKQVFQKKNGEPYLRLTLGDKTGEIQGLMWDNLPKTDDIKTDDLLKIKGRVNSYQGKLQITIQKLEKTDFGDAKPSEFMPVGTQDPNLLLFYLEKIISSVKNKNLSDLLNLFFTQEDFIREFSTCPAGKTLHHPFIGGLLEHTVAVAKICESLFFLYDFLDYDLLITSALLHDIGKTKELKFSSSISYSDEGKLLGHIVIGVEMIDDKVSLIPDFQQELLNQLKHIILSHHGEYEYGSPKMPMTLEALVLHYADNIDAKVNGFKIWMDNRPDSSDPNWTEYWPKMERYLFRTKTSSGNTTEE</sequence>
<accession>A0A1F7RVV0</accession>
<dbReference type="InterPro" id="IPR006674">
    <property type="entry name" value="HD_domain"/>
</dbReference>
<gene>
    <name evidence="3" type="ORF">A2W05_10825</name>
</gene>
<name>A0A1F7RVV0_9BACT</name>
<dbReference type="GO" id="GO:0016787">
    <property type="term" value="F:hydrolase activity"/>
    <property type="evidence" value="ECO:0007669"/>
    <property type="project" value="UniProtKB-KW"/>
</dbReference>
<dbReference type="Pfam" id="PF01966">
    <property type="entry name" value="HD"/>
    <property type="match status" value="1"/>
</dbReference>
<feature type="domain" description="HD" evidence="2">
    <location>
        <begin position="161"/>
        <end position="281"/>
    </location>
</feature>
<dbReference type="NCBIfam" id="TIGR00277">
    <property type="entry name" value="HDIG"/>
    <property type="match status" value="1"/>
</dbReference>
<dbReference type="PROSITE" id="PS51831">
    <property type="entry name" value="HD"/>
    <property type="match status" value="1"/>
</dbReference>
<evidence type="ECO:0000313" key="3">
    <source>
        <dbReference type="EMBL" id="OGL45134.1"/>
    </source>
</evidence>
<comment type="caution">
    <text evidence="3">The sequence shown here is derived from an EMBL/GenBank/DDBJ whole genome shotgun (WGS) entry which is preliminary data.</text>
</comment>
<organism evidence="3 4">
    <name type="scientific">Candidatus Schekmanbacteria bacterium RBG_16_38_10</name>
    <dbReference type="NCBI Taxonomy" id="1817879"/>
    <lineage>
        <taxon>Bacteria</taxon>
        <taxon>Candidatus Schekmaniibacteriota</taxon>
    </lineage>
</organism>
<evidence type="ECO:0000259" key="2">
    <source>
        <dbReference type="PROSITE" id="PS51831"/>
    </source>
</evidence>
<dbReference type="Gene3D" id="2.40.50.140">
    <property type="entry name" value="Nucleic acid-binding proteins"/>
    <property type="match status" value="1"/>
</dbReference>
<dbReference type="InterPro" id="IPR006675">
    <property type="entry name" value="HDIG_dom"/>
</dbReference>
<dbReference type="SMART" id="SM00471">
    <property type="entry name" value="HDc"/>
    <property type="match status" value="1"/>
</dbReference>
<dbReference type="Gene3D" id="1.10.3210.10">
    <property type="entry name" value="Hypothetical protein af1432"/>
    <property type="match status" value="1"/>
</dbReference>
<dbReference type="InterPro" id="IPR004365">
    <property type="entry name" value="NA-bd_OB_tRNA"/>
</dbReference>
<dbReference type="CDD" id="cd00077">
    <property type="entry name" value="HDc"/>
    <property type="match status" value="1"/>
</dbReference>
<dbReference type="InterPro" id="IPR050798">
    <property type="entry name" value="YhaM_exoribonuc/phosphodiest"/>
</dbReference>
<evidence type="ECO:0000256" key="1">
    <source>
        <dbReference type="ARBA" id="ARBA00022801"/>
    </source>
</evidence>
<dbReference type="AlphaFoldDB" id="A0A1F7RVV0"/>
<dbReference type="SUPFAM" id="SSF50249">
    <property type="entry name" value="Nucleic acid-binding proteins"/>
    <property type="match status" value="1"/>
</dbReference>